<organism evidence="1 2">
    <name type="scientific">Dyadobacter koreensis</name>
    <dbReference type="NCBI Taxonomy" id="408657"/>
    <lineage>
        <taxon>Bacteria</taxon>
        <taxon>Pseudomonadati</taxon>
        <taxon>Bacteroidota</taxon>
        <taxon>Cytophagia</taxon>
        <taxon>Cytophagales</taxon>
        <taxon>Spirosomataceae</taxon>
        <taxon>Dyadobacter</taxon>
    </lineage>
</organism>
<name>A0A1H6QZK8_9BACT</name>
<dbReference type="EMBL" id="FNXY01000001">
    <property type="protein sequence ID" value="SEI46434.1"/>
    <property type="molecule type" value="Genomic_DNA"/>
</dbReference>
<evidence type="ECO:0000313" key="1">
    <source>
        <dbReference type="EMBL" id="SEI46434.1"/>
    </source>
</evidence>
<gene>
    <name evidence="1" type="ORF">SAMN04487995_0945</name>
</gene>
<proteinExistence type="predicted"/>
<sequence length="272" mass="30547">MRSLNELEKDFCRRILALDAAKIEDPNSFLNLTTVVTEFVGDVSIVINSEENSVIIKRLGGFVNGVLQVNIRENDSVIRTLVVAINLLILLEKEAYISLFHIIPAQRNVVFGPWVAQVEHSSSPMYDTTLMTKIIEYATKEIIISDEFRRFCNEGFIARDEQRFAQQIDRATTSASNSSISARNSSRSARNSTIALYISTSALLLSLLVNYNNHIESKKSVPKTIVVEHRQMDGLVSRLNSINNSIDSLRVNNLTRVAPSNPLSDPKKPRNR</sequence>
<dbReference type="OrthoDB" id="9908254at2"/>
<reference evidence="1 2" key="1">
    <citation type="submission" date="2016-10" db="EMBL/GenBank/DDBJ databases">
        <authorList>
            <person name="de Groot N.N."/>
        </authorList>
    </citation>
    <scope>NUCLEOTIDE SEQUENCE [LARGE SCALE GENOMIC DNA]</scope>
    <source>
        <strain evidence="1 2">DSM 19938</strain>
    </source>
</reference>
<dbReference type="Proteomes" id="UP000199532">
    <property type="component" value="Unassembled WGS sequence"/>
</dbReference>
<dbReference type="RefSeq" id="WP_090332494.1">
    <property type="nucleotide sequence ID" value="NZ_FNXY01000001.1"/>
</dbReference>
<dbReference type="AlphaFoldDB" id="A0A1H6QZK8"/>
<protein>
    <submittedName>
        <fullName evidence="1">Uncharacterized protein</fullName>
    </submittedName>
</protein>
<accession>A0A1H6QZK8</accession>
<keyword evidence="2" id="KW-1185">Reference proteome</keyword>
<evidence type="ECO:0000313" key="2">
    <source>
        <dbReference type="Proteomes" id="UP000199532"/>
    </source>
</evidence>
<dbReference type="STRING" id="408657.SAMN04487995_0945"/>